<sequence length="39" mass="4703">MPESDLKIIKNCSDDEKREYLHAMSKERLVEIIIRLTRK</sequence>
<name>A0A8S5TFB6_9CAUD</name>
<protein>
    <submittedName>
        <fullName evidence="1">Uncharacterized protein</fullName>
    </submittedName>
</protein>
<proteinExistence type="predicted"/>
<dbReference type="EMBL" id="BK032818">
    <property type="protein sequence ID" value="DAF61958.1"/>
    <property type="molecule type" value="Genomic_DNA"/>
</dbReference>
<organism evidence="1">
    <name type="scientific">Siphoviridae sp. ctP0x5</name>
    <dbReference type="NCBI Taxonomy" id="2827863"/>
    <lineage>
        <taxon>Viruses</taxon>
        <taxon>Duplodnaviria</taxon>
        <taxon>Heunggongvirae</taxon>
        <taxon>Uroviricota</taxon>
        <taxon>Caudoviricetes</taxon>
    </lineage>
</organism>
<accession>A0A8S5TFB6</accession>
<reference evidence="1" key="1">
    <citation type="journal article" date="2021" name="Proc. Natl. Acad. Sci. U.S.A.">
        <title>A Catalog of Tens of Thousands of Viruses from Human Metagenomes Reveals Hidden Associations with Chronic Diseases.</title>
        <authorList>
            <person name="Tisza M.J."/>
            <person name="Buck C.B."/>
        </authorList>
    </citation>
    <scope>NUCLEOTIDE SEQUENCE</scope>
    <source>
        <strain evidence="1">CtP0x5</strain>
    </source>
</reference>
<evidence type="ECO:0000313" key="1">
    <source>
        <dbReference type="EMBL" id="DAF61958.1"/>
    </source>
</evidence>